<dbReference type="Proteomes" id="UP001595957">
    <property type="component" value="Unassembled WGS sequence"/>
</dbReference>
<protein>
    <submittedName>
        <fullName evidence="1">Uncharacterized protein</fullName>
    </submittedName>
</protein>
<keyword evidence="2" id="KW-1185">Reference proteome</keyword>
<proteinExistence type="predicted"/>
<accession>A0ABV9EYF3</accession>
<gene>
    <name evidence="1" type="ORF">ACFO3E_05985</name>
</gene>
<comment type="caution">
    <text evidence="1">The sequence shown here is derived from an EMBL/GenBank/DDBJ whole genome shotgun (WGS) entry which is preliminary data.</text>
</comment>
<dbReference type="EMBL" id="JBHSFZ010000008">
    <property type="protein sequence ID" value="MFC4593740.1"/>
    <property type="molecule type" value="Genomic_DNA"/>
</dbReference>
<name>A0ABV9EYF3_9SPHN</name>
<sequence>MQRTETGEMTGAQCHGSLTNIYDVAGQIRATLIELQAQARMANAQAD</sequence>
<organism evidence="1 2">
    <name type="scientific">Sphingobium tyrosinilyticum</name>
    <dbReference type="NCBI Taxonomy" id="2715436"/>
    <lineage>
        <taxon>Bacteria</taxon>
        <taxon>Pseudomonadati</taxon>
        <taxon>Pseudomonadota</taxon>
        <taxon>Alphaproteobacteria</taxon>
        <taxon>Sphingomonadales</taxon>
        <taxon>Sphingomonadaceae</taxon>
        <taxon>Sphingobium</taxon>
    </lineage>
</organism>
<evidence type="ECO:0000313" key="2">
    <source>
        <dbReference type="Proteomes" id="UP001595957"/>
    </source>
</evidence>
<dbReference type="RefSeq" id="WP_380803155.1">
    <property type="nucleotide sequence ID" value="NZ_JBHSFZ010000008.1"/>
</dbReference>
<reference evidence="2" key="1">
    <citation type="journal article" date="2019" name="Int. J. Syst. Evol. Microbiol.">
        <title>The Global Catalogue of Microorganisms (GCM) 10K type strain sequencing project: providing services to taxonomists for standard genome sequencing and annotation.</title>
        <authorList>
            <consortium name="The Broad Institute Genomics Platform"/>
            <consortium name="The Broad Institute Genome Sequencing Center for Infectious Disease"/>
            <person name="Wu L."/>
            <person name="Ma J."/>
        </authorList>
    </citation>
    <scope>NUCLEOTIDE SEQUENCE [LARGE SCALE GENOMIC DNA]</scope>
    <source>
        <strain evidence="2">NBRC 103632</strain>
    </source>
</reference>
<evidence type="ECO:0000313" key="1">
    <source>
        <dbReference type="EMBL" id="MFC4593740.1"/>
    </source>
</evidence>